<name>A0A2S9YBX9_9BACT</name>
<dbReference type="Proteomes" id="UP000238823">
    <property type="component" value="Unassembled WGS sequence"/>
</dbReference>
<reference evidence="1 2" key="1">
    <citation type="submission" date="2018-03" db="EMBL/GenBank/DDBJ databases">
        <title>Draft Genome Sequences of the Obligatory Marine Myxobacteria Enhygromyxa salina SWB007.</title>
        <authorList>
            <person name="Poehlein A."/>
            <person name="Moghaddam J.A."/>
            <person name="Harms H."/>
            <person name="Alanjari M."/>
            <person name="Koenig G.M."/>
            <person name="Daniel R."/>
            <person name="Schaeberle T.F."/>
        </authorList>
    </citation>
    <scope>NUCLEOTIDE SEQUENCE [LARGE SCALE GENOMIC DNA]</scope>
    <source>
        <strain evidence="1 2">SWB007</strain>
    </source>
</reference>
<proteinExistence type="predicted"/>
<dbReference type="AlphaFoldDB" id="A0A2S9YBX9"/>
<dbReference type="EMBL" id="PVNL01000112">
    <property type="protein sequence ID" value="PRQ02599.1"/>
    <property type="molecule type" value="Genomic_DNA"/>
</dbReference>
<gene>
    <name evidence="1" type="ORF">ENSA7_55710</name>
</gene>
<evidence type="ECO:0000313" key="1">
    <source>
        <dbReference type="EMBL" id="PRQ02599.1"/>
    </source>
</evidence>
<organism evidence="1 2">
    <name type="scientific">Enhygromyxa salina</name>
    <dbReference type="NCBI Taxonomy" id="215803"/>
    <lineage>
        <taxon>Bacteria</taxon>
        <taxon>Pseudomonadati</taxon>
        <taxon>Myxococcota</taxon>
        <taxon>Polyangia</taxon>
        <taxon>Nannocystales</taxon>
        <taxon>Nannocystaceae</taxon>
        <taxon>Enhygromyxa</taxon>
    </lineage>
</organism>
<protein>
    <submittedName>
        <fullName evidence="1">Uncharacterized protein</fullName>
    </submittedName>
</protein>
<evidence type="ECO:0000313" key="2">
    <source>
        <dbReference type="Proteomes" id="UP000238823"/>
    </source>
</evidence>
<sequence>MIDTIDTVDMSSQAVSSRLRAACRYTPKLRRGPLVAMDAVSVSARLRSVSEMGALCHELGRVGALARAS</sequence>
<accession>A0A2S9YBX9</accession>
<comment type="caution">
    <text evidence="1">The sequence shown here is derived from an EMBL/GenBank/DDBJ whole genome shotgun (WGS) entry which is preliminary data.</text>
</comment>